<feature type="domain" description="Gp5/Type VI secretion system Vgr protein OB-fold" evidence="1">
    <location>
        <begin position="372"/>
        <end position="445"/>
    </location>
</feature>
<dbReference type="Pfam" id="PF04717">
    <property type="entry name" value="Phage_base_V"/>
    <property type="match status" value="1"/>
</dbReference>
<reference evidence="3" key="1">
    <citation type="submission" date="2023-07" db="EMBL/GenBank/DDBJ databases">
        <title>Draft genome sequence of the endophytic actinobacterium Streptomyces justiciae WPN32, a potential antibiotic producer.</title>
        <authorList>
            <person name="Yasawong M."/>
            <person name="Pana W."/>
            <person name="Ganta P."/>
            <person name="Santapan N."/>
            <person name="Songngamsuk T."/>
            <person name="Phatcharaharikarn M."/>
            <person name="Kerdtoob S."/>
            <person name="Nantapong N."/>
        </authorList>
    </citation>
    <scope>NUCLEOTIDE SEQUENCE [LARGE SCALE GENOMIC DNA]</scope>
    <source>
        <strain evidence="3">WPN32</strain>
    </source>
</reference>
<sequence length="579" mass="60410">MSRYGDGATPDRPEFEVRIGGTALAPLVQRDVVEIDVSEEVGRHGRLSLVVQNWDADTRTVRHSDGAGFAPGSAVEVLLGYHSDLSPVFAGVITSLTAHFPHGGRPLLRVEARSRSVLLDHPARSRQFTEVTDADVVAAIAADHGLTADAATGVTRPAVVLDRTGDWDWLTARAAELGWVTYVRDTTLVFRAPSGESARHSLEYGLNITELHLTQDLTRAVDPVVAAGWDVATLEVIEQEADPSQAGLDLAGRPDHGAALADAGWPLREARPADPAIGSAEAVDALATGAQRRAALGHLYGTARLVGNAALRCDQWISVSGVGERMSGPHYLTAVRHRLSDQGYRTEIQVGNPPVLAPRESQGGACAGGLVVGVVASLEDPEGLNRAKVTMPWRGDDGEGVWARLATLDAGDGFGTVFSPSVGQEVLVGRLNGDPSELVVLGSLYNGTQKPPVPVTDDANQVRAIVTPGGHTVRLEDGDSSAVTVETPAGNRLLLAESDSTVSLTHGDSGNSLMLSSDGITIEAARGDIVLKAPAGAVKLDGVRIEGASTGPSKFASSATFDLSASATMKVSGALVTIN</sequence>
<evidence type="ECO:0000313" key="2">
    <source>
        <dbReference type="EMBL" id="MDT7844930.1"/>
    </source>
</evidence>
<name>A0ABU3M0I9_9ACTN</name>
<comment type="caution">
    <text evidence="2">The sequence shown here is derived from an EMBL/GenBank/DDBJ whole genome shotgun (WGS) entry which is preliminary data.</text>
</comment>
<gene>
    <name evidence="2" type="ORF">RQC66_29850</name>
</gene>
<protein>
    <submittedName>
        <fullName evidence="2">Phage baseplate assembly protein V</fullName>
    </submittedName>
</protein>
<dbReference type="RefSeq" id="WP_314204839.1">
    <property type="nucleotide sequence ID" value="NZ_JAVTLL010000022.1"/>
</dbReference>
<dbReference type="InterPro" id="IPR006531">
    <property type="entry name" value="Gp5/Vgr_OB"/>
</dbReference>
<dbReference type="SUPFAM" id="SSF69279">
    <property type="entry name" value="Phage tail proteins"/>
    <property type="match status" value="1"/>
</dbReference>
<organism evidence="2 3">
    <name type="scientific">Streptomyces justiciae</name>
    <dbReference type="NCBI Taxonomy" id="2780140"/>
    <lineage>
        <taxon>Bacteria</taxon>
        <taxon>Bacillati</taxon>
        <taxon>Actinomycetota</taxon>
        <taxon>Actinomycetes</taxon>
        <taxon>Kitasatosporales</taxon>
        <taxon>Streptomycetaceae</taxon>
        <taxon>Streptomyces</taxon>
    </lineage>
</organism>
<evidence type="ECO:0000259" key="1">
    <source>
        <dbReference type="Pfam" id="PF04717"/>
    </source>
</evidence>
<dbReference type="Gene3D" id="2.40.50.230">
    <property type="entry name" value="Gp5 N-terminal domain"/>
    <property type="match status" value="1"/>
</dbReference>
<dbReference type="Proteomes" id="UP001257948">
    <property type="component" value="Unassembled WGS sequence"/>
</dbReference>
<dbReference type="SUPFAM" id="SSF69255">
    <property type="entry name" value="gp5 N-terminal domain-like"/>
    <property type="match status" value="1"/>
</dbReference>
<dbReference type="EMBL" id="JAVTLL010000022">
    <property type="protein sequence ID" value="MDT7844930.1"/>
    <property type="molecule type" value="Genomic_DNA"/>
</dbReference>
<dbReference type="InterPro" id="IPR037026">
    <property type="entry name" value="Vgr_OB-fold_dom_sf"/>
</dbReference>
<evidence type="ECO:0000313" key="3">
    <source>
        <dbReference type="Proteomes" id="UP001257948"/>
    </source>
</evidence>
<keyword evidence="3" id="KW-1185">Reference proteome</keyword>
<accession>A0ABU3M0I9</accession>
<proteinExistence type="predicted"/>
<dbReference type="SUPFAM" id="SSF69349">
    <property type="entry name" value="Phage fibre proteins"/>
    <property type="match status" value="1"/>
</dbReference>